<organism evidence="1 2">
    <name type="scientific">Potamilus streckersoni</name>
    <dbReference type="NCBI Taxonomy" id="2493646"/>
    <lineage>
        <taxon>Eukaryota</taxon>
        <taxon>Metazoa</taxon>
        <taxon>Spiralia</taxon>
        <taxon>Lophotrochozoa</taxon>
        <taxon>Mollusca</taxon>
        <taxon>Bivalvia</taxon>
        <taxon>Autobranchia</taxon>
        <taxon>Heteroconchia</taxon>
        <taxon>Palaeoheterodonta</taxon>
        <taxon>Unionida</taxon>
        <taxon>Unionoidea</taxon>
        <taxon>Unionidae</taxon>
        <taxon>Ambleminae</taxon>
        <taxon>Lampsilini</taxon>
        <taxon>Potamilus</taxon>
    </lineage>
</organism>
<dbReference type="AlphaFoldDB" id="A0AAE0TCB9"/>
<keyword evidence="2" id="KW-1185">Reference proteome</keyword>
<dbReference type="EMBL" id="JAEAOA010001875">
    <property type="protein sequence ID" value="KAK3607805.1"/>
    <property type="molecule type" value="Genomic_DNA"/>
</dbReference>
<proteinExistence type="predicted"/>
<reference evidence="1" key="1">
    <citation type="journal article" date="2021" name="Genome Biol. Evol.">
        <title>A High-Quality Reference Genome for a Parasitic Bivalve with Doubly Uniparental Inheritance (Bivalvia: Unionida).</title>
        <authorList>
            <person name="Smith C.H."/>
        </authorList>
    </citation>
    <scope>NUCLEOTIDE SEQUENCE</scope>
    <source>
        <strain evidence="1">CHS0354</strain>
    </source>
</reference>
<dbReference type="Proteomes" id="UP001195483">
    <property type="component" value="Unassembled WGS sequence"/>
</dbReference>
<gene>
    <name evidence="1" type="ORF">CHS0354_031306</name>
</gene>
<accession>A0AAE0TCB9</accession>
<sequence length="90" mass="9470">MEMFSAFCTILDVFMIGPEREEVNLLFALLSAVEISACAEVVGVIDADVASDESVVVAVDSAVIGDLVIVLFAEDDDGCKVFIVATVALI</sequence>
<reference evidence="1" key="2">
    <citation type="journal article" date="2021" name="Genome Biol. Evol.">
        <title>Developing a high-quality reference genome for a parasitic bivalve with doubly uniparental inheritance (Bivalvia: Unionida).</title>
        <authorList>
            <person name="Smith C.H."/>
        </authorList>
    </citation>
    <scope>NUCLEOTIDE SEQUENCE</scope>
    <source>
        <strain evidence="1">CHS0354</strain>
        <tissue evidence="1">Mantle</tissue>
    </source>
</reference>
<evidence type="ECO:0000313" key="1">
    <source>
        <dbReference type="EMBL" id="KAK3607805.1"/>
    </source>
</evidence>
<protein>
    <submittedName>
        <fullName evidence="1">Uncharacterized protein</fullName>
    </submittedName>
</protein>
<evidence type="ECO:0000313" key="2">
    <source>
        <dbReference type="Proteomes" id="UP001195483"/>
    </source>
</evidence>
<name>A0AAE0TCB9_9BIVA</name>
<comment type="caution">
    <text evidence="1">The sequence shown here is derived from an EMBL/GenBank/DDBJ whole genome shotgun (WGS) entry which is preliminary data.</text>
</comment>
<reference evidence="1" key="3">
    <citation type="submission" date="2023-05" db="EMBL/GenBank/DDBJ databases">
        <authorList>
            <person name="Smith C.H."/>
        </authorList>
    </citation>
    <scope>NUCLEOTIDE SEQUENCE</scope>
    <source>
        <strain evidence="1">CHS0354</strain>
        <tissue evidence="1">Mantle</tissue>
    </source>
</reference>